<comment type="caution">
    <text evidence="7">The sequence shown here is derived from an EMBL/GenBank/DDBJ whole genome shotgun (WGS) entry which is preliminary data.</text>
</comment>
<dbReference type="Gene3D" id="3.30.40.10">
    <property type="entry name" value="Zinc/RING finger domain, C3HC4 (zinc finger)"/>
    <property type="match status" value="1"/>
</dbReference>
<dbReference type="EMBL" id="CAUYUJ010007227">
    <property type="protein sequence ID" value="CAK0820035.1"/>
    <property type="molecule type" value="Genomic_DNA"/>
</dbReference>
<dbReference type="InterPro" id="IPR011016">
    <property type="entry name" value="Znf_RING-CH"/>
</dbReference>
<feature type="transmembrane region" description="Helical" evidence="5">
    <location>
        <begin position="20"/>
        <end position="45"/>
    </location>
</feature>
<proteinExistence type="predicted"/>
<dbReference type="Pfam" id="PF13639">
    <property type="entry name" value="zf-RING_2"/>
    <property type="match status" value="1"/>
</dbReference>
<keyword evidence="5" id="KW-0472">Membrane</keyword>
<dbReference type="Proteomes" id="UP001189429">
    <property type="component" value="Unassembled WGS sequence"/>
</dbReference>
<evidence type="ECO:0000313" key="7">
    <source>
        <dbReference type="EMBL" id="CAK0820035.1"/>
    </source>
</evidence>
<evidence type="ECO:0000256" key="4">
    <source>
        <dbReference type="PROSITE-ProRule" id="PRU00175"/>
    </source>
</evidence>
<dbReference type="PANTHER" id="PTHR22765">
    <property type="entry name" value="RING FINGER AND PROTEASE ASSOCIATED DOMAIN-CONTAINING"/>
    <property type="match status" value="1"/>
</dbReference>
<sequence>MQRDGPFAERGAFENPRRRWWSLLSMWVVVVVARRCLFAAGLARLRVANSASGRFGFLARRGDGDALSGIQNATDAHEVSRFVLVPLELLPHWHFEPPRQAVATLVPSEEWGQEAIRWWNGGAGRMRSRYEFCRHGPHLHLLVFGDEVLLGQNDTLLGFGLPQNASEAHHQGAPRGRVIPVLRVTLPVPANVEPGMTMASWVVSDIPSPGERLTRMDPDHALRFTFIMSPSGRIHNGLFLLLWPLLMPKLFWARAPLIAKVALFAPLAIMVFQLVWLVAGISRRHVAVRMYRRRRLARLGALRRAASCVVEVFSQEDCCICLADLERDEDLTMLLPCKHVVHHACYSSWVSAPSYTVSHLRCPLCNSRTAGVAHPVAASDAGRVAAVCPGSLAAGPSAR</sequence>
<reference evidence="7" key="1">
    <citation type="submission" date="2023-10" db="EMBL/GenBank/DDBJ databases">
        <authorList>
            <person name="Chen Y."/>
            <person name="Shah S."/>
            <person name="Dougan E. K."/>
            <person name="Thang M."/>
            <person name="Chan C."/>
        </authorList>
    </citation>
    <scope>NUCLEOTIDE SEQUENCE [LARGE SCALE GENOMIC DNA]</scope>
</reference>
<dbReference type="SMART" id="SM00744">
    <property type="entry name" value="RINGv"/>
    <property type="match status" value="1"/>
</dbReference>
<keyword evidence="2 4" id="KW-0863">Zinc-finger</keyword>
<keyword evidence="3" id="KW-0862">Zinc</keyword>
<dbReference type="SMART" id="SM00184">
    <property type="entry name" value="RING"/>
    <property type="match status" value="1"/>
</dbReference>
<dbReference type="InterPro" id="IPR013083">
    <property type="entry name" value="Znf_RING/FYVE/PHD"/>
</dbReference>
<dbReference type="InterPro" id="IPR001841">
    <property type="entry name" value="Znf_RING"/>
</dbReference>
<gene>
    <name evidence="7" type="ORF">PCOR1329_LOCUS21854</name>
</gene>
<protein>
    <recommendedName>
        <fullName evidence="6">RING-type domain-containing protein</fullName>
    </recommendedName>
</protein>
<dbReference type="PANTHER" id="PTHR22765:SF434">
    <property type="entry name" value="GB|AAD18119.1-RELATED"/>
    <property type="match status" value="1"/>
</dbReference>
<evidence type="ECO:0000256" key="3">
    <source>
        <dbReference type="ARBA" id="ARBA00022833"/>
    </source>
</evidence>
<evidence type="ECO:0000256" key="2">
    <source>
        <dbReference type="ARBA" id="ARBA00022771"/>
    </source>
</evidence>
<accession>A0ABN9RMX3</accession>
<keyword evidence="8" id="KW-1185">Reference proteome</keyword>
<dbReference type="PROSITE" id="PS50089">
    <property type="entry name" value="ZF_RING_2"/>
    <property type="match status" value="1"/>
</dbReference>
<evidence type="ECO:0000259" key="6">
    <source>
        <dbReference type="PROSITE" id="PS50089"/>
    </source>
</evidence>
<evidence type="ECO:0000313" key="8">
    <source>
        <dbReference type="Proteomes" id="UP001189429"/>
    </source>
</evidence>
<organism evidence="7 8">
    <name type="scientific">Prorocentrum cordatum</name>
    <dbReference type="NCBI Taxonomy" id="2364126"/>
    <lineage>
        <taxon>Eukaryota</taxon>
        <taxon>Sar</taxon>
        <taxon>Alveolata</taxon>
        <taxon>Dinophyceae</taxon>
        <taxon>Prorocentrales</taxon>
        <taxon>Prorocentraceae</taxon>
        <taxon>Prorocentrum</taxon>
    </lineage>
</organism>
<dbReference type="SUPFAM" id="SSF57850">
    <property type="entry name" value="RING/U-box"/>
    <property type="match status" value="1"/>
</dbReference>
<feature type="transmembrane region" description="Helical" evidence="5">
    <location>
        <begin position="261"/>
        <end position="282"/>
    </location>
</feature>
<keyword evidence="1" id="KW-0479">Metal-binding</keyword>
<evidence type="ECO:0000256" key="5">
    <source>
        <dbReference type="SAM" id="Phobius"/>
    </source>
</evidence>
<name>A0ABN9RMX3_9DINO</name>
<keyword evidence="5" id="KW-1133">Transmembrane helix</keyword>
<evidence type="ECO:0000256" key="1">
    <source>
        <dbReference type="ARBA" id="ARBA00022723"/>
    </source>
</evidence>
<feature type="domain" description="RING-type" evidence="6">
    <location>
        <begin position="318"/>
        <end position="366"/>
    </location>
</feature>
<keyword evidence="5" id="KW-0812">Transmembrane</keyword>
<dbReference type="InterPro" id="IPR051826">
    <property type="entry name" value="E3_ubiquitin-ligase_domain"/>
</dbReference>